<feature type="domain" description="Transcription initiation factor TFIID subunit 2 Ig-like" evidence="9">
    <location>
        <begin position="648"/>
        <end position="839"/>
    </location>
</feature>
<dbReference type="GO" id="GO:0003682">
    <property type="term" value="F:chromatin binding"/>
    <property type="evidence" value="ECO:0007669"/>
    <property type="project" value="EnsemblFungi"/>
</dbReference>
<dbReference type="eggNOG" id="KOG1932">
    <property type="taxonomic scope" value="Eukaryota"/>
</dbReference>
<dbReference type="GeneID" id="13885672"/>
<dbReference type="GO" id="GO:0005669">
    <property type="term" value="C:transcription factor TFIID complex"/>
    <property type="evidence" value="ECO:0007669"/>
    <property type="project" value="EnsemblFungi"/>
</dbReference>
<dbReference type="InterPro" id="IPR027268">
    <property type="entry name" value="Peptidase_M4/M1_CTD_sf"/>
</dbReference>
<evidence type="ECO:0000313" key="11">
    <source>
        <dbReference type="EMBL" id="CCF57714.1"/>
    </source>
</evidence>
<dbReference type="SUPFAM" id="SSF63737">
    <property type="entry name" value="Leukotriene A4 hydrolase N-terminal domain"/>
    <property type="match status" value="1"/>
</dbReference>
<evidence type="ECO:0000256" key="3">
    <source>
        <dbReference type="ARBA" id="ARBA00017363"/>
    </source>
</evidence>
<evidence type="ECO:0000256" key="7">
    <source>
        <dbReference type="ARBA" id="ARBA00025346"/>
    </source>
</evidence>
<keyword evidence="4" id="KW-0805">Transcription regulation</keyword>
<proteinExistence type="inferred from homology"/>
<organism evidence="11 12">
    <name type="scientific">Kazachstania africana (strain ATCC 22294 / BCRC 22015 / CBS 2517 / CECT 1963 / NBRC 1671 / NRRL Y-8276)</name>
    <name type="common">Yeast</name>
    <name type="synonym">Kluyveromyces africanus</name>
    <dbReference type="NCBI Taxonomy" id="1071382"/>
    <lineage>
        <taxon>Eukaryota</taxon>
        <taxon>Fungi</taxon>
        <taxon>Dikarya</taxon>
        <taxon>Ascomycota</taxon>
        <taxon>Saccharomycotina</taxon>
        <taxon>Saccharomycetes</taxon>
        <taxon>Saccharomycetales</taxon>
        <taxon>Saccharomycetaceae</taxon>
        <taxon>Kazachstania</taxon>
    </lineage>
</organism>
<evidence type="ECO:0000259" key="10">
    <source>
        <dbReference type="Pfam" id="PF25577"/>
    </source>
</evidence>
<evidence type="ECO:0000256" key="8">
    <source>
        <dbReference type="ARBA" id="ARBA00076306"/>
    </source>
</evidence>
<dbReference type="Proteomes" id="UP000005220">
    <property type="component" value="Chromosome 4"/>
</dbReference>
<dbReference type="GO" id="GO:0045944">
    <property type="term" value="P:positive regulation of transcription by RNA polymerase II"/>
    <property type="evidence" value="ECO:0007669"/>
    <property type="project" value="EnsemblFungi"/>
</dbReference>
<comment type="similarity">
    <text evidence="2">Belongs to the TAF2 family.</text>
</comment>
<evidence type="ECO:0000256" key="4">
    <source>
        <dbReference type="ARBA" id="ARBA00023015"/>
    </source>
</evidence>
<dbReference type="Pfam" id="PF25577">
    <property type="entry name" value="TPR_TAF2_C"/>
    <property type="match status" value="1"/>
</dbReference>
<accession>H2ATL4</accession>
<evidence type="ECO:0000256" key="2">
    <source>
        <dbReference type="ARBA" id="ARBA00010937"/>
    </source>
</evidence>
<dbReference type="PANTHER" id="PTHR15137">
    <property type="entry name" value="TRANSCRIPTION INITIATION FACTOR TFIID"/>
    <property type="match status" value="1"/>
</dbReference>
<dbReference type="CDD" id="cd09839">
    <property type="entry name" value="M1_like_TAF2"/>
    <property type="match status" value="1"/>
</dbReference>
<dbReference type="Gene3D" id="1.10.390.10">
    <property type="entry name" value="Neutral Protease Domain 2"/>
    <property type="match status" value="1"/>
</dbReference>
<name>H2ATL4_KAZAF</name>
<dbReference type="SUPFAM" id="SSF55486">
    <property type="entry name" value="Metalloproteases ('zincins'), catalytic domain"/>
    <property type="match status" value="1"/>
</dbReference>
<dbReference type="InterPro" id="IPR042097">
    <property type="entry name" value="Aminopeptidase_N-like_N_sf"/>
</dbReference>
<dbReference type="FunCoup" id="H2ATL4">
    <property type="interactions" value="726"/>
</dbReference>
<dbReference type="GO" id="GO:0000976">
    <property type="term" value="F:transcription cis-regulatory region binding"/>
    <property type="evidence" value="ECO:0007669"/>
    <property type="project" value="TreeGrafter"/>
</dbReference>
<dbReference type="InterPro" id="IPR037813">
    <property type="entry name" value="TAF2"/>
</dbReference>
<dbReference type="KEGG" id="kaf:KAFR_0D00670"/>
<dbReference type="PANTHER" id="PTHR15137:SF9">
    <property type="entry name" value="TRANSCRIPTION INITIATION FACTOR TFIID SUBUNIT 2"/>
    <property type="match status" value="1"/>
</dbReference>
<evidence type="ECO:0000256" key="1">
    <source>
        <dbReference type="ARBA" id="ARBA00004123"/>
    </source>
</evidence>
<dbReference type="Gene3D" id="2.60.40.1730">
    <property type="entry name" value="tricorn interacting facor f3 domain"/>
    <property type="match status" value="1"/>
</dbReference>
<sequence length="1388" mass="160289">MSFSIRATPRSGGQSQPLSMGVENFRTFKVAHQRVSLDVNLSTHKIKGTVDIILIPLIQNLDYITLDCKEMKITDVLIENRRCEHYIHDDTYKSLLTRYTSQPDEDILYNHNSIEQSHFFREKFADLNEKPEERTKSQLTVKVPSFIKITLQDASSLTNYTPITPSIRGTPIFQEEVFTPITLKVEYEIENPRNGIVFDTILEEHPHLWNAYTTNSELCASASYWVPCIDLFDEKSTWEIEISVPKKVKDIGITKIVGQQQKSNNNHLTTNKKVDSRSGLNNIDYDDEEEEYDILEEEDTENPMNRDIVVCCSEFSTVRELNHPTDLSKRIFSFQIFNPVAPHHVGWAIGAFNTWELPSLVPYEEKAEIDEQDENDDFNNNNNVNNNHIQHEVVDDIDSNDIIPIHVYTLPTHDVDEKTVINSTIVCQKIIDFYSKEFGSYPFTSYSLVFLPTLLNENMDFASLTLCNSRLLYPPKLLDEVFPTTEKLAWSLASQWSGVNITPLDINDIWCCLGMAGYMVFQFTKILYGNNELKYRLKINSEAIVDEDWEKSPIGSTFHNSSRPISIISKELDFIKLKAPMVLYILDKRMTKTERSFGMSRVLPKIFLQAMSGDLPNNSLSASHFQHICERVNKNKLEYFFQQWVYGSGVPIFRVTQRFNKKRMVIELGIRQCQNTELGQDKTVGSSGFFNSALHHLKHEEKDIVPFFTGSMTIRIHEADGTPYEHIVELKDIFTKIDIQYNTKYKKLRGRRMASTLKLNASTSNLQDDFIDGSVVDKDEEVQKFGTVLSSEEDCKKWNLENLTKTTEGNELQKQNEVFEWIRIDSDFEWICKMYINQPDYMFASQLQQDGDVEAQFESIKYFEDVTVNANKNSLIYSSILARTAMDDRYFYGIRLEACKALAKFIYRPEEIFLGGSRHLIKIFQTLFCFEDSNIPKNNRFDSFQKYLLQREIPSFLSSVRTEQNDCPSFVKQFLLDILTYNENAENPFDDIIYLTRLINNVVTCTINDKEDKSFLKKVVEQLNRYENLDTWIPTYQVKLMKTILEEKLRLNIAGLYDFGNLKKYLQYSLNYDTLSSKYPEDLPRLREGFQDIALTSFKIMLLQGGIKNKYSLEYFFQSLCFIPDVYIRGNLVDTFIEVIEIIATKKMTHTLDDDITFLIEKINPAQINIENEDEISALMMGATDFELNDRKTQLMRSTIEGLLILLRRNFEDYEPLKKILWDVLHMPVLSLYQRKRLFDIARVLYTLTDSFQVKLPAPRTKKLVAKYIGGSKVIIKRDGILKVHLSASKAKLSGITSSGSTAPHEVSSAAKVKTPTSTKAKITLTKPSKKVIKPVVNKVGFLPIRFLRLSDKYRKVNISSVPFSDNVTIVKANARSFTVKVKLPKKK</sequence>
<keyword evidence="6" id="KW-0539">Nucleus</keyword>
<evidence type="ECO:0000313" key="12">
    <source>
        <dbReference type="Proteomes" id="UP000005220"/>
    </source>
</evidence>
<keyword evidence="12" id="KW-1185">Reference proteome</keyword>
<evidence type="ECO:0000259" key="9">
    <source>
        <dbReference type="Pfam" id="PF25316"/>
    </source>
</evidence>
<dbReference type="OrthoDB" id="308861at2759"/>
<dbReference type="Pfam" id="PF25316">
    <property type="entry name" value="TAF2_3rd"/>
    <property type="match status" value="1"/>
</dbReference>
<dbReference type="InterPro" id="IPR057345">
    <property type="entry name" value="Ig-like_TAF2"/>
</dbReference>
<dbReference type="HOGENOM" id="CLU_002317_2_0_1"/>
<evidence type="ECO:0000256" key="5">
    <source>
        <dbReference type="ARBA" id="ARBA00023163"/>
    </source>
</evidence>
<reference evidence="11 12" key="1">
    <citation type="journal article" date="2011" name="Proc. Natl. Acad. Sci. U.S.A.">
        <title>Evolutionary erosion of yeast sex chromosomes by mating-type switching accidents.</title>
        <authorList>
            <person name="Gordon J.L."/>
            <person name="Armisen D."/>
            <person name="Proux-Wera E."/>
            <person name="Oheigeartaigh S.S."/>
            <person name="Byrne K.P."/>
            <person name="Wolfe K.H."/>
        </authorList>
    </citation>
    <scope>NUCLEOTIDE SEQUENCE [LARGE SCALE GENOMIC DNA]</scope>
    <source>
        <strain evidence="12">ATCC 22294 / BCRC 22015 / CBS 2517 / CECT 1963 / NBRC 1671 / NRRL Y-8276</strain>
    </source>
</reference>
<dbReference type="FunFam" id="1.10.390.10:FF:000011">
    <property type="entry name" value="Transcription initiation factor TFIID subunit"/>
    <property type="match status" value="1"/>
</dbReference>
<gene>
    <name evidence="11" type="primary">KAFR0D00670</name>
    <name evidence="11" type="ORF">KAFR_0D00670</name>
</gene>
<comment type="subcellular location">
    <subcellularLocation>
        <location evidence="1">Nucleus</location>
    </subcellularLocation>
</comment>
<keyword evidence="5" id="KW-0804">Transcription</keyword>
<dbReference type="GO" id="GO:0016251">
    <property type="term" value="F:RNA polymerase II general transcription initiation factor activity"/>
    <property type="evidence" value="ECO:0007669"/>
    <property type="project" value="TreeGrafter"/>
</dbReference>
<feature type="domain" description="Transcription initiation factor TFIID subunit 2 TPR repeats" evidence="10">
    <location>
        <begin position="840"/>
        <end position="1040"/>
    </location>
</feature>
<dbReference type="RefSeq" id="XP_003956849.1">
    <property type="nucleotide sequence ID" value="XM_003956800.1"/>
</dbReference>
<dbReference type="STRING" id="1071382.H2ATL4"/>
<evidence type="ECO:0000256" key="6">
    <source>
        <dbReference type="ARBA" id="ARBA00023242"/>
    </source>
</evidence>
<dbReference type="GO" id="GO:0006367">
    <property type="term" value="P:transcription initiation at RNA polymerase II promoter"/>
    <property type="evidence" value="ECO:0007669"/>
    <property type="project" value="TreeGrafter"/>
</dbReference>
<dbReference type="InterPro" id="IPR057991">
    <property type="entry name" value="TPR_TAF2_C"/>
</dbReference>
<dbReference type="InParanoid" id="H2ATL4"/>
<comment type="function">
    <text evidence="7">Functions as a component of the DNA-binding general transcription factor complex TFIID. Binding of TFIID to a promoter (with or without TATA element) is the initial step in pre-initiation complex (PIC) formation. TFIID plays a key role in the regulation of gene expression by RNA polymerase II through different activities such as transcription activator interaction, core promoter recognition and selectivity, TFIIA and TFIIB interaction, chromatin modification (histone acetylation by TAF1), facilitation of DNA opening and initiation of transcription.</text>
</comment>
<protein>
    <recommendedName>
        <fullName evidence="3">Transcription initiation factor TFIID subunit 2</fullName>
    </recommendedName>
    <alternativeName>
        <fullName evidence="8">TBP-associated factor 2</fullName>
    </alternativeName>
</protein>
<dbReference type="EMBL" id="HE650824">
    <property type="protein sequence ID" value="CCF57714.1"/>
    <property type="molecule type" value="Genomic_DNA"/>
</dbReference>